<proteinExistence type="predicted"/>
<name>A0AAV4YFS8_CAEEX</name>
<organism evidence="1 2">
    <name type="scientific">Caerostris extrusa</name>
    <name type="common">Bark spider</name>
    <name type="synonym">Caerostris bankana</name>
    <dbReference type="NCBI Taxonomy" id="172846"/>
    <lineage>
        <taxon>Eukaryota</taxon>
        <taxon>Metazoa</taxon>
        <taxon>Ecdysozoa</taxon>
        <taxon>Arthropoda</taxon>
        <taxon>Chelicerata</taxon>
        <taxon>Arachnida</taxon>
        <taxon>Araneae</taxon>
        <taxon>Araneomorphae</taxon>
        <taxon>Entelegynae</taxon>
        <taxon>Araneoidea</taxon>
        <taxon>Araneidae</taxon>
        <taxon>Caerostris</taxon>
    </lineage>
</organism>
<reference evidence="1 2" key="1">
    <citation type="submission" date="2021-06" db="EMBL/GenBank/DDBJ databases">
        <title>Caerostris extrusa draft genome.</title>
        <authorList>
            <person name="Kono N."/>
            <person name="Arakawa K."/>
        </authorList>
    </citation>
    <scope>NUCLEOTIDE SEQUENCE [LARGE SCALE GENOMIC DNA]</scope>
</reference>
<dbReference type="Proteomes" id="UP001054945">
    <property type="component" value="Unassembled WGS sequence"/>
</dbReference>
<evidence type="ECO:0000313" key="1">
    <source>
        <dbReference type="EMBL" id="GIZ04881.1"/>
    </source>
</evidence>
<protein>
    <submittedName>
        <fullName evidence="1">Protocadherin-like wing polarity protein stan</fullName>
    </submittedName>
</protein>
<dbReference type="AlphaFoldDB" id="A0AAV4YFS8"/>
<accession>A0AAV4YFS8</accession>
<evidence type="ECO:0000313" key="2">
    <source>
        <dbReference type="Proteomes" id="UP001054945"/>
    </source>
</evidence>
<comment type="caution">
    <text evidence="1">The sequence shown here is derived from an EMBL/GenBank/DDBJ whole genome shotgun (WGS) entry which is preliminary data.</text>
</comment>
<dbReference type="EMBL" id="BPLR01019162">
    <property type="protein sequence ID" value="GIZ04881.1"/>
    <property type="molecule type" value="Genomic_DNA"/>
</dbReference>
<keyword evidence="2" id="KW-1185">Reference proteome</keyword>
<sequence length="258" mass="29556">MTSGFKPNCRGFLIGNAPKGMPSTHWSVLVGTYRLESNRTPVYVRHLIRVDPRSGAVLLRRTLRCSTARLANLAPNPFSFHIESRSFRLSGSETESVIMPIRVRFGHRTPTTSEIKVQVYACFIRSQLIADLDRIIPSGVLHLCDINYDQPSDTRYAIEVFGSDLVAREDFCESSQSWYVSFPFTLSCPSVTPDKSPEISRHVMEINFHLPGVLFNIYPQNKRSGRQRRDNRKSENRSPYFDRALYVVNVPEEKRKPM</sequence>
<gene>
    <name evidence="1" type="primary">stan_5</name>
    <name evidence="1" type="ORF">CEXT_93761</name>
</gene>